<keyword evidence="1" id="KW-0175">Coiled coil</keyword>
<dbReference type="InterPro" id="IPR036047">
    <property type="entry name" value="F-box-like_dom_sf"/>
</dbReference>
<keyword evidence="3" id="KW-1185">Reference proteome</keyword>
<dbReference type="SUPFAM" id="SSF81383">
    <property type="entry name" value="F-box domain"/>
    <property type="match status" value="1"/>
</dbReference>
<gene>
    <name evidence="2" type="ORF">FB45DRAFT_921794</name>
</gene>
<name>A0AAD7FKP6_9AGAR</name>
<dbReference type="EMBL" id="JARKIF010000012">
    <property type="protein sequence ID" value="KAJ7625572.1"/>
    <property type="molecule type" value="Genomic_DNA"/>
</dbReference>
<evidence type="ECO:0000256" key="1">
    <source>
        <dbReference type="SAM" id="Coils"/>
    </source>
</evidence>
<dbReference type="AlphaFoldDB" id="A0AAD7FKP6"/>
<dbReference type="Proteomes" id="UP001221142">
    <property type="component" value="Unassembled WGS sequence"/>
</dbReference>
<evidence type="ECO:0008006" key="4">
    <source>
        <dbReference type="Google" id="ProtNLM"/>
    </source>
</evidence>
<reference evidence="2" key="1">
    <citation type="submission" date="2023-03" db="EMBL/GenBank/DDBJ databases">
        <title>Massive genome expansion in bonnet fungi (Mycena s.s.) driven by repeated elements and novel gene families across ecological guilds.</title>
        <authorList>
            <consortium name="Lawrence Berkeley National Laboratory"/>
            <person name="Harder C.B."/>
            <person name="Miyauchi S."/>
            <person name="Viragh M."/>
            <person name="Kuo A."/>
            <person name="Thoen E."/>
            <person name="Andreopoulos B."/>
            <person name="Lu D."/>
            <person name="Skrede I."/>
            <person name="Drula E."/>
            <person name="Henrissat B."/>
            <person name="Morin E."/>
            <person name="Kohler A."/>
            <person name="Barry K."/>
            <person name="LaButti K."/>
            <person name="Morin E."/>
            <person name="Salamov A."/>
            <person name="Lipzen A."/>
            <person name="Mereny Z."/>
            <person name="Hegedus B."/>
            <person name="Baldrian P."/>
            <person name="Stursova M."/>
            <person name="Weitz H."/>
            <person name="Taylor A."/>
            <person name="Grigoriev I.V."/>
            <person name="Nagy L.G."/>
            <person name="Martin F."/>
            <person name="Kauserud H."/>
        </authorList>
    </citation>
    <scope>NUCLEOTIDE SEQUENCE</scope>
    <source>
        <strain evidence="2">9284</strain>
    </source>
</reference>
<comment type="caution">
    <text evidence="2">The sequence shown here is derived from an EMBL/GenBank/DDBJ whole genome shotgun (WGS) entry which is preliminary data.</text>
</comment>
<evidence type="ECO:0000313" key="3">
    <source>
        <dbReference type="Proteomes" id="UP001221142"/>
    </source>
</evidence>
<feature type="coiled-coil region" evidence="1">
    <location>
        <begin position="54"/>
        <end position="81"/>
    </location>
</feature>
<organism evidence="2 3">
    <name type="scientific">Roridomyces roridus</name>
    <dbReference type="NCBI Taxonomy" id="1738132"/>
    <lineage>
        <taxon>Eukaryota</taxon>
        <taxon>Fungi</taxon>
        <taxon>Dikarya</taxon>
        <taxon>Basidiomycota</taxon>
        <taxon>Agaricomycotina</taxon>
        <taxon>Agaricomycetes</taxon>
        <taxon>Agaricomycetidae</taxon>
        <taxon>Agaricales</taxon>
        <taxon>Marasmiineae</taxon>
        <taxon>Mycenaceae</taxon>
        <taxon>Roridomyces</taxon>
    </lineage>
</organism>
<sequence>MPQLLLNCKGRLELRLPKKPTSIAPSTVLETNNPVLESQIPAVRHFLRHARARKSRVDEKIASLELSLEDLYAESNELDTQIFQHQGAISPLRRIPPEIISEIFSLALSPDEGDWHLQESAPWILGAVCARWRAISLSPVFWTEISNWTGQFSLHKLTTLLDRSKSLPLRIYFDCVDGGRMTSLEKESLKLLVQHCARWERVTLRGGQKLYTRMQHLGPQFPLLQALVFDVCFVDKPATSSALDLFRQAPRLENATVNMGFYTDPVVLAFPWGQISKYRASIEWRTLGVLADAANLVDCVLDLGYGHKPDGRDIPVVLLPCLVRLAVSHCELVAYLKTPMLRELYCHDFGANYQLRNLGFFRSLPRTLTKLVMACTWPSLELGLVGLIEALPQLQHFATPQLFDGHVVCDFLQTAEFQRSALESLVVSIGDFSNEFLLDALGAVDWESVRLRTLRLASIYRAPQDKDTRLKALRDRGVKVDFLVAFPHDGHRRVVPEFFRIAH</sequence>
<evidence type="ECO:0000313" key="2">
    <source>
        <dbReference type="EMBL" id="KAJ7625572.1"/>
    </source>
</evidence>
<accession>A0AAD7FKP6</accession>
<proteinExistence type="predicted"/>
<protein>
    <recommendedName>
        <fullName evidence="4">F-box domain-containing protein</fullName>
    </recommendedName>
</protein>